<comment type="similarity">
    <text evidence="1">Belongs to the UPF0300 family.</text>
</comment>
<reference evidence="3 4" key="1">
    <citation type="journal article" date="2023" name="G3 (Bethesda)">
        <title>A high-quality reference genome for the fission yeast Schizosaccharomyces osmophilus.</title>
        <authorList>
            <person name="Jia G.S."/>
            <person name="Zhang W.C."/>
            <person name="Liang Y."/>
            <person name="Liu X.H."/>
            <person name="Rhind N."/>
            <person name="Pidoux A."/>
            <person name="Brysch-Herzberg M."/>
            <person name="Du L.L."/>
        </authorList>
    </citation>
    <scope>NUCLEOTIDE SEQUENCE [LARGE SCALE GENOMIC DNA]</scope>
    <source>
        <strain evidence="3 4">CBS 15793</strain>
    </source>
</reference>
<sequence length="429" mass="49365">MLASSDHSQKHTQSIYQKIVDTFCNVLFCCVSCDSCELSCQECNCEDPSVEIAYADIDIPTETRFLLLNSLPWIPNICEVLRLTEFELPDCYDIPNPFTQGSLSSVFHTFSGTYLKHRYELDERGFSMPDKIYHFAQYNRCAEENVKLLLKSHRSLFNHLCEYLRAGPVPISVLIHHVMLFQFYPPAVQECLWIAVEHYLSNYDYNHTKLLKLALQNRLGCIRMYLVSPNDIYALKGKKDWVAVARPNFLNYLQLQLPLCESSLPYELHGFETMLHSASSEADIAWLSMMHCVGNNGHAFPIHMYMNTKDAVFEGNVPESGLFLYDTDAVLFKKDSFIRGFYDFCNQLLLDMCKCRQYYTEKDLDDFISIRPLPSSNPNTHPDSIFNESNSSTLKQSRTHLTYSDSTKDSSEDNISKCESLRYPASHSS</sequence>
<evidence type="ECO:0000313" key="3">
    <source>
        <dbReference type="EMBL" id="WBW72480.1"/>
    </source>
</evidence>
<organism evidence="3 4">
    <name type="scientific">Schizosaccharomyces osmophilus</name>
    <dbReference type="NCBI Taxonomy" id="2545709"/>
    <lineage>
        <taxon>Eukaryota</taxon>
        <taxon>Fungi</taxon>
        <taxon>Dikarya</taxon>
        <taxon>Ascomycota</taxon>
        <taxon>Taphrinomycotina</taxon>
        <taxon>Schizosaccharomycetes</taxon>
        <taxon>Schizosaccharomycetales</taxon>
        <taxon>Schizosaccharomycetaceae</taxon>
        <taxon>Schizosaccharomyces</taxon>
    </lineage>
</organism>
<dbReference type="EMBL" id="CP115611">
    <property type="protein sequence ID" value="WBW72480.1"/>
    <property type="molecule type" value="Genomic_DNA"/>
</dbReference>
<feature type="region of interest" description="Disordered" evidence="2">
    <location>
        <begin position="375"/>
        <end position="415"/>
    </location>
</feature>
<protein>
    <submittedName>
        <fullName evidence="3">UPF0300 family protein 1</fullName>
    </submittedName>
</protein>
<dbReference type="InterPro" id="IPR013903">
    <property type="entry name" value="Meiotic_expression"/>
</dbReference>
<dbReference type="KEGG" id="som:SOMG_01859"/>
<evidence type="ECO:0000256" key="2">
    <source>
        <dbReference type="SAM" id="MobiDB-lite"/>
    </source>
</evidence>
<keyword evidence="4" id="KW-1185">Reference proteome</keyword>
<dbReference type="Proteomes" id="UP001212411">
    <property type="component" value="Chromosome 1"/>
</dbReference>
<dbReference type="GeneID" id="80875341"/>
<evidence type="ECO:0000256" key="1">
    <source>
        <dbReference type="ARBA" id="ARBA00006688"/>
    </source>
</evidence>
<gene>
    <name evidence="3" type="ORF">SOMG_01859</name>
</gene>
<dbReference type="AlphaFoldDB" id="A0AAE9WA93"/>
<feature type="compositionally biased region" description="Basic and acidic residues" evidence="2">
    <location>
        <begin position="406"/>
        <end position="415"/>
    </location>
</feature>
<dbReference type="RefSeq" id="XP_056036723.1">
    <property type="nucleotide sequence ID" value="XM_056180652.1"/>
</dbReference>
<proteinExistence type="inferred from homology"/>
<dbReference type="Pfam" id="PF08594">
    <property type="entry name" value="UPF0300"/>
    <property type="match status" value="1"/>
</dbReference>
<evidence type="ECO:0000313" key="4">
    <source>
        <dbReference type="Proteomes" id="UP001212411"/>
    </source>
</evidence>
<accession>A0AAE9WA93</accession>
<feature type="compositionally biased region" description="Polar residues" evidence="2">
    <location>
        <begin position="375"/>
        <end position="405"/>
    </location>
</feature>
<name>A0AAE9WA93_9SCHI</name>